<dbReference type="AlphaFoldDB" id="A0AA41PZ19"/>
<reference evidence="8" key="1">
    <citation type="submission" date="2022-01" db="EMBL/GenBank/DDBJ databases">
        <title>Genome-Based Taxonomic Classification of the Phylum Actinobacteria.</title>
        <authorList>
            <person name="Gao Y."/>
        </authorList>
    </citation>
    <scope>NUCLEOTIDE SEQUENCE</scope>
    <source>
        <strain evidence="8">KLBMP 8922</strain>
    </source>
</reference>
<organism evidence="8 9">
    <name type="scientific">Yinghuangia soli</name>
    <dbReference type="NCBI Taxonomy" id="2908204"/>
    <lineage>
        <taxon>Bacteria</taxon>
        <taxon>Bacillati</taxon>
        <taxon>Actinomycetota</taxon>
        <taxon>Actinomycetes</taxon>
        <taxon>Kitasatosporales</taxon>
        <taxon>Streptomycetaceae</taxon>
        <taxon>Yinghuangia</taxon>
    </lineage>
</organism>
<comment type="subcellular location">
    <subcellularLocation>
        <location evidence="6">Cell membrane</location>
        <topology evidence="6">Multi-pass membrane protein</topology>
    </subcellularLocation>
    <subcellularLocation>
        <location evidence="1">Membrane</location>
        <topology evidence="1">Multi-pass membrane protein</topology>
    </subcellularLocation>
</comment>
<dbReference type="InterPro" id="IPR051784">
    <property type="entry name" value="Nod_factor_ABC_transporter"/>
</dbReference>
<feature type="transmembrane region" description="Helical" evidence="6">
    <location>
        <begin position="43"/>
        <end position="61"/>
    </location>
</feature>
<keyword evidence="4 6" id="KW-0472">Membrane</keyword>
<evidence type="ECO:0000313" key="8">
    <source>
        <dbReference type="EMBL" id="MCF2528296.1"/>
    </source>
</evidence>
<dbReference type="PANTHER" id="PTHR43229">
    <property type="entry name" value="NODULATION PROTEIN J"/>
    <property type="match status" value="1"/>
</dbReference>
<gene>
    <name evidence="8" type="ORF">LZ495_13865</name>
</gene>
<feature type="transmembrane region" description="Helical" evidence="6">
    <location>
        <begin position="73"/>
        <end position="99"/>
    </location>
</feature>
<feature type="transmembrane region" description="Helical" evidence="6">
    <location>
        <begin position="255"/>
        <end position="273"/>
    </location>
</feature>
<keyword evidence="6" id="KW-0813">Transport</keyword>
<evidence type="ECO:0000256" key="2">
    <source>
        <dbReference type="ARBA" id="ARBA00022692"/>
    </source>
</evidence>
<dbReference type="GO" id="GO:0140359">
    <property type="term" value="F:ABC-type transporter activity"/>
    <property type="evidence" value="ECO:0007669"/>
    <property type="project" value="InterPro"/>
</dbReference>
<dbReference type="InterPro" id="IPR013525">
    <property type="entry name" value="ABC2_TM"/>
</dbReference>
<dbReference type="RefSeq" id="WP_235052457.1">
    <property type="nucleotide sequence ID" value="NZ_JAKFHA010000006.1"/>
</dbReference>
<dbReference type="Proteomes" id="UP001165378">
    <property type="component" value="Unassembled WGS sequence"/>
</dbReference>
<comment type="similarity">
    <text evidence="6">Belongs to the ABC-2 integral membrane protein family.</text>
</comment>
<dbReference type="PIRSF" id="PIRSF006648">
    <property type="entry name" value="DrrB"/>
    <property type="match status" value="1"/>
</dbReference>
<feature type="domain" description="ABC transmembrane type-2" evidence="7">
    <location>
        <begin position="41"/>
        <end position="276"/>
    </location>
</feature>
<protein>
    <recommendedName>
        <fullName evidence="6">Transport permease protein</fullName>
    </recommendedName>
</protein>
<evidence type="ECO:0000313" key="9">
    <source>
        <dbReference type="Proteomes" id="UP001165378"/>
    </source>
</evidence>
<keyword evidence="2 6" id="KW-0812">Transmembrane</keyword>
<comment type="caution">
    <text evidence="8">The sequence shown here is derived from an EMBL/GenBank/DDBJ whole genome shotgun (WGS) entry which is preliminary data.</text>
</comment>
<dbReference type="PROSITE" id="PS51012">
    <property type="entry name" value="ABC_TM2"/>
    <property type="match status" value="1"/>
</dbReference>
<dbReference type="PANTHER" id="PTHR43229:SF2">
    <property type="entry name" value="NODULATION PROTEIN J"/>
    <property type="match status" value="1"/>
</dbReference>
<dbReference type="EMBL" id="JAKFHA010000006">
    <property type="protein sequence ID" value="MCF2528296.1"/>
    <property type="molecule type" value="Genomic_DNA"/>
</dbReference>
<accession>A0AA41PZ19</accession>
<keyword evidence="5" id="KW-0046">Antibiotic resistance</keyword>
<sequence length="281" mass="30702">MTATLTDPVRVRPPAADGPGTLRIGRARAALELRQFFRDRRQVFFTFSMPIVMFLLLASIFDHTYEGTGVSTQQIYVTGMLATGILSACLQGLSLQVGMERHNGTLKRLRATPMPPASYFLGKIAMVVVVSLGQAVVLLGIGSMFFGLDLPTAPGRWFTFAWVYLLGATACTLLGLVCSNLIKGENGGPLVIMPVMVLQFISGVFVVFAELPRGLQTVASLFPLKWMCQGMRSVFLPDAYAAVEPAGSWEHGRTALVLAAWVVVGFIMCMKWFRWKGKDEG</sequence>
<evidence type="ECO:0000259" key="7">
    <source>
        <dbReference type="PROSITE" id="PS51012"/>
    </source>
</evidence>
<evidence type="ECO:0000256" key="5">
    <source>
        <dbReference type="ARBA" id="ARBA00023251"/>
    </source>
</evidence>
<keyword evidence="9" id="KW-1185">Reference proteome</keyword>
<keyword evidence="3 6" id="KW-1133">Transmembrane helix</keyword>
<evidence type="ECO:0000256" key="6">
    <source>
        <dbReference type="RuleBase" id="RU361157"/>
    </source>
</evidence>
<evidence type="ECO:0000256" key="3">
    <source>
        <dbReference type="ARBA" id="ARBA00022989"/>
    </source>
</evidence>
<dbReference type="InterPro" id="IPR047817">
    <property type="entry name" value="ABC2_TM_bact-type"/>
</dbReference>
<dbReference type="GO" id="GO:0043190">
    <property type="term" value="C:ATP-binding cassette (ABC) transporter complex"/>
    <property type="evidence" value="ECO:0007669"/>
    <property type="project" value="InterPro"/>
</dbReference>
<evidence type="ECO:0000256" key="1">
    <source>
        <dbReference type="ARBA" id="ARBA00004141"/>
    </source>
</evidence>
<proteinExistence type="inferred from homology"/>
<feature type="transmembrane region" description="Helical" evidence="6">
    <location>
        <begin position="157"/>
        <end position="178"/>
    </location>
</feature>
<keyword evidence="6" id="KW-1003">Cell membrane</keyword>
<evidence type="ECO:0000256" key="4">
    <source>
        <dbReference type="ARBA" id="ARBA00023136"/>
    </source>
</evidence>
<feature type="transmembrane region" description="Helical" evidence="6">
    <location>
        <begin position="190"/>
        <end position="209"/>
    </location>
</feature>
<feature type="transmembrane region" description="Helical" evidence="6">
    <location>
        <begin position="120"/>
        <end position="145"/>
    </location>
</feature>
<dbReference type="Pfam" id="PF01061">
    <property type="entry name" value="ABC2_membrane"/>
    <property type="match status" value="1"/>
</dbReference>
<dbReference type="GO" id="GO:0046677">
    <property type="term" value="P:response to antibiotic"/>
    <property type="evidence" value="ECO:0007669"/>
    <property type="project" value="UniProtKB-KW"/>
</dbReference>
<dbReference type="InterPro" id="IPR000412">
    <property type="entry name" value="ABC_2_transport"/>
</dbReference>
<name>A0AA41PZ19_9ACTN</name>